<dbReference type="PANTHER" id="PTHR11567">
    <property type="entry name" value="ACID PHOSPHATASE-RELATED"/>
    <property type="match status" value="1"/>
</dbReference>
<dbReference type="AlphaFoldDB" id="A0A9P0G1V3"/>
<keyword evidence="3" id="KW-1185">Reference proteome</keyword>
<evidence type="ECO:0000313" key="3">
    <source>
        <dbReference type="Proteomes" id="UP001152759"/>
    </source>
</evidence>
<dbReference type="InterPro" id="IPR050645">
    <property type="entry name" value="Histidine_acid_phosphatase"/>
</dbReference>
<dbReference type="PANTHER" id="PTHR11567:SF19">
    <property type="entry name" value="GH19849P"/>
    <property type="match status" value="1"/>
</dbReference>
<name>A0A9P0G1V3_BEMTA</name>
<comment type="similarity">
    <text evidence="1">Belongs to the histidine acid phosphatase family.</text>
</comment>
<protein>
    <recommendedName>
        <fullName evidence="4">Lysosomal acid phosphatase</fullName>
    </recommendedName>
</protein>
<proteinExistence type="inferred from homology"/>
<dbReference type="EMBL" id="OU963864">
    <property type="protein sequence ID" value="CAH0768906.1"/>
    <property type="molecule type" value="Genomic_DNA"/>
</dbReference>
<dbReference type="CDD" id="cd07061">
    <property type="entry name" value="HP_HAP_like"/>
    <property type="match status" value="1"/>
</dbReference>
<dbReference type="InterPro" id="IPR000560">
    <property type="entry name" value="His_Pase_clade-2"/>
</dbReference>
<gene>
    <name evidence="2" type="ORF">BEMITA_LOCUS5973</name>
</gene>
<dbReference type="GO" id="GO:0016791">
    <property type="term" value="F:phosphatase activity"/>
    <property type="evidence" value="ECO:0007669"/>
    <property type="project" value="UniProtKB-ARBA"/>
</dbReference>
<dbReference type="Pfam" id="PF00328">
    <property type="entry name" value="His_Phos_2"/>
    <property type="match status" value="1"/>
</dbReference>
<dbReference type="Proteomes" id="UP001152759">
    <property type="component" value="Chromosome 3"/>
</dbReference>
<dbReference type="Gene3D" id="3.40.50.1240">
    <property type="entry name" value="Phosphoglycerate mutase-like"/>
    <property type="match status" value="1"/>
</dbReference>
<reference evidence="2" key="1">
    <citation type="submission" date="2021-12" db="EMBL/GenBank/DDBJ databases">
        <authorList>
            <person name="King R."/>
        </authorList>
    </citation>
    <scope>NUCLEOTIDE SEQUENCE</scope>
</reference>
<evidence type="ECO:0000313" key="2">
    <source>
        <dbReference type="EMBL" id="CAH0768906.1"/>
    </source>
</evidence>
<dbReference type="InterPro" id="IPR029033">
    <property type="entry name" value="His_PPase_superfam"/>
</dbReference>
<dbReference type="SUPFAM" id="SSF53254">
    <property type="entry name" value="Phosphoglycerate mutase-like"/>
    <property type="match status" value="1"/>
</dbReference>
<evidence type="ECO:0008006" key="4">
    <source>
        <dbReference type="Google" id="ProtNLM"/>
    </source>
</evidence>
<sequence length="330" mass="37856">MDPYEAESFWPEGLGALVAQGKVSMHALGRFLRHRYDGFISSAYIPAEISVLTDYVDRTIMSAQLVLAGLYPPVRIQIWNPDLPWQPIPVHTLPPQCDEIFRVRKRCPLLSEEEKRRNAILDLELNKHKDFIANLSKISGAELSSIKSIKFLYDNLLIVEQQKLPPPKWTEQLNQEKLRELAKIDFLELHTSATMLKLQTGVILNEIVSNMKRKIEDPENFKRRLTLYSAHDRNLVRVWRAMNFSQDIKDQPYYGAALIIELHEINNQYLVKILHKKGSLDDDLSVLKMEDCAEVLAGEMGDVMCNFSAFSAVLQPSMISNFEKACELSK</sequence>
<organism evidence="2 3">
    <name type="scientific">Bemisia tabaci</name>
    <name type="common">Sweetpotato whitefly</name>
    <name type="synonym">Aleurodes tabaci</name>
    <dbReference type="NCBI Taxonomy" id="7038"/>
    <lineage>
        <taxon>Eukaryota</taxon>
        <taxon>Metazoa</taxon>
        <taxon>Ecdysozoa</taxon>
        <taxon>Arthropoda</taxon>
        <taxon>Hexapoda</taxon>
        <taxon>Insecta</taxon>
        <taxon>Pterygota</taxon>
        <taxon>Neoptera</taxon>
        <taxon>Paraneoptera</taxon>
        <taxon>Hemiptera</taxon>
        <taxon>Sternorrhyncha</taxon>
        <taxon>Aleyrodoidea</taxon>
        <taxon>Aleyrodidae</taxon>
        <taxon>Aleyrodinae</taxon>
        <taxon>Bemisia</taxon>
    </lineage>
</organism>
<accession>A0A9P0G1V3</accession>
<evidence type="ECO:0000256" key="1">
    <source>
        <dbReference type="ARBA" id="ARBA00005375"/>
    </source>
</evidence>